<sequence>MFRFICKTLLEQRRSVDLNVNCVRYLQTLTSLNSISRSPPDERSLTVSYLKNSCGLSLEEAISASNVVNIKNTQKPNSVIQLLKSHGFTNSQIASFISKYPRILLAEPEKNLKPKIEYFKSVGILGLDLPKFLCSNKQILLCSLKNQIIPTFDFLKGFVQTNENLLFALKNSSRVISCNIEKLMVPNIKTLRAHGVPEPLIARLIMLQPQSLILRADLFDNVVDVVKEMGFQPTSGSFILAIRSMSVMSKATWESKKEILISFGWSEDEFVLAFKRQPILMLSSAKKIRKLMDFYVNEVGLKPQDIIRYPHLLLVSMEQRIFPRWSVLKVLKSKNLLEKDINVVRALIVCKKEFEKKFVTRYVDGCPDVIKAYQSRVDVQDVVRDCET</sequence>
<comment type="caution">
    <text evidence="1">The sequence shown here is derived from an EMBL/GenBank/DDBJ whole genome shotgun (WGS) entry which is preliminary data.</text>
</comment>
<proteinExistence type="predicted"/>
<protein>
    <submittedName>
        <fullName evidence="1">Transcription termination factor like</fullName>
    </submittedName>
</protein>
<reference evidence="1 2" key="1">
    <citation type="journal article" date="2023" name="Science">
        <title>Complex scaffold remodeling in plant triterpene biosynthesis.</title>
        <authorList>
            <person name="De La Pena R."/>
            <person name="Hodgson H."/>
            <person name="Liu J.C."/>
            <person name="Stephenson M.J."/>
            <person name="Martin A.C."/>
            <person name="Owen C."/>
            <person name="Harkess A."/>
            <person name="Leebens-Mack J."/>
            <person name="Jimenez L.E."/>
            <person name="Osbourn A."/>
            <person name="Sattely E.S."/>
        </authorList>
    </citation>
    <scope>NUCLEOTIDE SEQUENCE [LARGE SCALE GENOMIC DNA]</scope>
    <source>
        <strain evidence="2">cv. JPN11</strain>
        <tissue evidence="1">Leaf</tissue>
    </source>
</reference>
<gene>
    <name evidence="1" type="ORF">OWV82_002212</name>
</gene>
<evidence type="ECO:0000313" key="2">
    <source>
        <dbReference type="Proteomes" id="UP001164539"/>
    </source>
</evidence>
<dbReference type="EMBL" id="CM051394">
    <property type="protein sequence ID" value="KAJ4729430.1"/>
    <property type="molecule type" value="Genomic_DNA"/>
</dbReference>
<dbReference type="Proteomes" id="UP001164539">
    <property type="component" value="Chromosome 1"/>
</dbReference>
<keyword evidence="2" id="KW-1185">Reference proteome</keyword>
<organism evidence="1 2">
    <name type="scientific">Melia azedarach</name>
    <name type="common">Chinaberry tree</name>
    <dbReference type="NCBI Taxonomy" id="155640"/>
    <lineage>
        <taxon>Eukaryota</taxon>
        <taxon>Viridiplantae</taxon>
        <taxon>Streptophyta</taxon>
        <taxon>Embryophyta</taxon>
        <taxon>Tracheophyta</taxon>
        <taxon>Spermatophyta</taxon>
        <taxon>Magnoliopsida</taxon>
        <taxon>eudicotyledons</taxon>
        <taxon>Gunneridae</taxon>
        <taxon>Pentapetalae</taxon>
        <taxon>rosids</taxon>
        <taxon>malvids</taxon>
        <taxon>Sapindales</taxon>
        <taxon>Meliaceae</taxon>
        <taxon>Melia</taxon>
    </lineage>
</organism>
<accession>A0ACC1Z065</accession>
<name>A0ACC1Z065_MELAZ</name>
<evidence type="ECO:0000313" key="1">
    <source>
        <dbReference type="EMBL" id="KAJ4729430.1"/>
    </source>
</evidence>